<sequence>MSSVVPFPPSDAPRLRLVETERQMEDFQFDQVFAAADRLALVNRDLMSAAARLRHGDILGDGDALIDGETLRAALPAILNLINLCASNRDADLSRAVRQWLQVNGD</sequence>
<dbReference type="RefSeq" id="WP_183927685.1">
    <property type="nucleotide sequence ID" value="NZ_JACIGM010000011.1"/>
</dbReference>
<protein>
    <submittedName>
        <fullName evidence="1">Uncharacterized protein</fullName>
    </submittedName>
</protein>
<comment type="caution">
    <text evidence="1">The sequence shown here is derived from an EMBL/GenBank/DDBJ whole genome shotgun (WGS) entry which is preliminary data.</text>
</comment>
<name>A0A7W6WGR3_9HYPH</name>
<reference evidence="1 2" key="1">
    <citation type="submission" date="2020-08" db="EMBL/GenBank/DDBJ databases">
        <title>Genomic Encyclopedia of Type Strains, Phase IV (KMG-V): Genome sequencing to study the core and pangenomes of soil and plant-associated prokaryotes.</title>
        <authorList>
            <person name="Whitman W."/>
        </authorList>
    </citation>
    <scope>NUCLEOTIDE SEQUENCE [LARGE SCALE GENOMIC DNA]</scope>
    <source>
        <strain evidence="1 2">SEMIA 402</strain>
    </source>
</reference>
<evidence type="ECO:0000313" key="2">
    <source>
        <dbReference type="Proteomes" id="UP000533641"/>
    </source>
</evidence>
<evidence type="ECO:0000313" key="1">
    <source>
        <dbReference type="EMBL" id="MBB4277054.1"/>
    </source>
</evidence>
<organism evidence="1 2">
    <name type="scientific">Rhizobium mongolense</name>
    <dbReference type="NCBI Taxonomy" id="57676"/>
    <lineage>
        <taxon>Bacteria</taxon>
        <taxon>Pseudomonadati</taxon>
        <taxon>Pseudomonadota</taxon>
        <taxon>Alphaproteobacteria</taxon>
        <taxon>Hyphomicrobiales</taxon>
        <taxon>Rhizobiaceae</taxon>
        <taxon>Rhizobium/Agrobacterium group</taxon>
        <taxon>Rhizobium</taxon>
    </lineage>
</organism>
<gene>
    <name evidence="1" type="ORF">GGE12_004852</name>
</gene>
<dbReference type="Proteomes" id="UP000533641">
    <property type="component" value="Unassembled WGS sequence"/>
</dbReference>
<dbReference type="EMBL" id="JACIGM010000011">
    <property type="protein sequence ID" value="MBB4277054.1"/>
    <property type="molecule type" value="Genomic_DNA"/>
</dbReference>
<dbReference type="AlphaFoldDB" id="A0A7W6WGR3"/>
<proteinExistence type="predicted"/>
<accession>A0A7W6WGR3</accession>